<gene>
    <name evidence="2" type="ORF">D9758_013160</name>
</gene>
<accession>A0A8H5CE63</accession>
<feature type="region of interest" description="Disordered" evidence="1">
    <location>
        <begin position="161"/>
        <end position="208"/>
    </location>
</feature>
<keyword evidence="3" id="KW-1185">Reference proteome</keyword>
<comment type="caution">
    <text evidence="2">The sequence shown here is derived from an EMBL/GenBank/DDBJ whole genome shotgun (WGS) entry which is preliminary data.</text>
</comment>
<proteinExistence type="predicted"/>
<feature type="compositionally biased region" description="Polar residues" evidence="1">
    <location>
        <begin position="56"/>
        <end position="67"/>
    </location>
</feature>
<evidence type="ECO:0000256" key="1">
    <source>
        <dbReference type="SAM" id="MobiDB-lite"/>
    </source>
</evidence>
<organism evidence="2 3">
    <name type="scientific">Tetrapyrgos nigripes</name>
    <dbReference type="NCBI Taxonomy" id="182062"/>
    <lineage>
        <taxon>Eukaryota</taxon>
        <taxon>Fungi</taxon>
        <taxon>Dikarya</taxon>
        <taxon>Basidiomycota</taxon>
        <taxon>Agaricomycotina</taxon>
        <taxon>Agaricomycetes</taxon>
        <taxon>Agaricomycetidae</taxon>
        <taxon>Agaricales</taxon>
        <taxon>Marasmiineae</taxon>
        <taxon>Marasmiaceae</taxon>
        <taxon>Tetrapyrgos</taxon>
    </lineage>
</organism>
<protein>
    <submittedName>
        <fullName evidence="2">Uncharacterized protein</fullName>
    </submittedName>
</protein>
<dbReference type="Proteomes" id="UP000559256">
    <property type="component" value="Unassembled WGS sequence"/>
</dbReference>
<feature type="region of interest" description="Disordered" evidence="1">
    <location>
        <begin position="54"/>
        <end position="132"/>
    </location>
</feature>
<name>A0A8H5CE63_9AGAR</name>
<evidence type="ECO:0000313" key="2">
    <source>
        <dbReference type="EMBL" id="KAF5340099.1"/>
    </source>
</evidence>
<evidence type="ECO:0000313" key="3">
    <source>
        <dbReference type="Proteomes" id="UP000559256"/>
    </source>
</evidence>
<feature type="region of interest" description="Disordered" evidence="1">
    <location>
        <begin position="1"/>
        <end position="21"/>
    </location>
</feature>
<feature type="compositionally biased region" description="Acidic residues" evidence="1">
    <location>
        <begin position="72"/>
        <end position="93"/>
    </location>
</feature>
<reference evidence="2 3" key="1">
    <citation type="journal article" date="2020" name="ISME J.">
        <title>Uncovering the hidden diversity of litter-decomposition mechanisms in mushroom-forming fungi.</title>
        <authorList>
            <person name="Floudas D."/>
            <person name="Bentzer J."/>
            <person name="Ahren D."/>
            <person name="Johansson T."/>
            <person name="Persson P."/>
            <person name="Tunlid A."/>
        </authorList>
    </citation>
    <scope>NUCLEOTIDE SEQUENCE [LARGE SCALE GENOMIC DNA]</scope>
    <source>
        <strain evidence="2 3">CBS 291.85</strain>
    </source>
</reference>
<feature type="compositionally biased region" description="Low complexity" evidence="1">
    <location>
        <begin position="10"/>
        <end position="19"/>
    </location>
</feature>
<dbReference type="AlphaFoldDB" id="A0A8H5CE63"/>
<dbReference type="EMBL" id="JAACJM010000179">
    <property type="protein sequence ID" value="KAF5340099.1"/>
    <property type="molecule type" value="Genomic_DNA"/>
</dbReference>
<sequence length="229" mass="24975">MASFDRNIPSSRFSTSSTSQRARLGIPRSHIFIGRPPYRISAFTVSPYDFPPASAHQPTATATNTAIVSPDSGEEADWEDADDDEDEDDDNDNNDNVPTIVIHPPQEQAHHADGASPFGAGPSRAQVQVQTQAHAEVRLLRRGQPQTHLQHYLWQYQPQDQHCHGTTPEGASPSAYRDIDDWFGSASDAESSGRSNTTAVGCSPGQRTDEYKETGFQGYYGGVDLGRCG</sequence>
<feature type="compositionally biased region" description="Polar residues" evidence="1">
    <location>
        <begin position="188"/>
        <end position="200"/>
    </location>
</feature>